<dbReference type="Proteomes" id="UP000214646">
    <property type="component" value="Unassembled WGS sequence"/>
</dbReference>
<dbReference type="InterPro" id="IPR001451">
    <property type="entry name" value="Hexapep"/>
</dbReference>
<dbReference type="Gene3D" id="2.160.10.10">
    <property type="entry name" value="Hexapeptide repeat proteins"/>
    <property type="match status" value="1"/>
</dbReference>
<dbReference type="AlphaFoldDB" id="A0A225E9F4"/>
<accession>A0A225E9F4</accession>
<evidence type="ECO:0008006" key="4">
    <source>
        <dbReference type="Google" id="ProtNLM"/>
    </source>
</evidence>
<evidence type="ECO:0000313" key="2">
    <source>
        <dbReference type="EMBL" id="OWK47368.1"/>
    </source>
</evidence>
<evidence type="ECO:0000256" key="1">
    <source>
        <dbReference type="SAM" id="MobiDB-lite"/>
    </source>
</evidence>
<protein>
    <recommendedName>
        <fullName evidence="4">Acetyltransferase</fullName>
    </recommendedName>
</protein>
<sequence length="55" mass="5537">MDAEHDIRRVSTAPKPGEEVAGSKGDITIGNDVWIGAFATILSGVTIGDGAVIGA</sequence>
<evidence type="ECO:0000313" key="3">
    <source>
        <dbReference type="Proteomes" id="UP000214646"/>
    </source>
</evidence>
<name>A0A225E9F4_9BACT</name>
<dbReference type="InterPro" id="IPR011004">
    <property type="entry name" value="Trimer_LpxA-like_sf"/>
</dbReference>
<keyword evidence="3" id="KW-1185">Reference proteome</keyword>
<proteinExistence type="predicted"/>
<feature type="region of interest" description="Disordered" evidence="1">
    <location>
        <begin position="1"/>
        <end position="23"/>
    </location>
</feature>
<comment type="caution">
    <text evidence="2">The sequence shown here is derived from an EMBL/GenBank/DDBJ whole genome shotgun (WGS) entry which is preliminary data.</text>
</comment>
<dbReference type="EMBL" id="NIDE01000001">
    <property type="protein sequence ID" value="OWK47368.1"/>
    <property type="molecule type" value="Genomic_DNA"/>
</dbReference>
<reference evidence="3" key="1">
    <citation type="submission" date="2017-06" db="EMBL/GenBank/DDBJ databases">
        <title>Genome analysis of Fimbriiglobus ruber SP5, the first member of the order Planctomycetales with confirmed chitinolytic capability.</title>
        <authorList>
            <person name="Ravin N.V."/>
            <person name="Rakitin A.L."/>
            <person name="Ivanova A.A."/>
            <person name="Beletsky A.V."/>
            <person name="Kulichevskaya I.S."/>
            <person name="Mardanov A.V."/>
            <person name="Dedysh S.N."/>
        </authorList>
    </citation>
    <scope>NUCLEOTIDE SEQUENCE [LARGE SCALE GENOMIC DNA]</scope>
    <source>
        <strain evidence="3">SP5</strain>
    </source>
</reference>
<organism evidence="2 3">
    <name type="scientific">Fimbriiglobus ruber</name>
    <dbReference type="NCBI Taxonomy" id="1908690"/>
    <lineage>
        <taxon>Bacteria</taxon>
        <taxon>Pseudomonadati</taxon>
        <taxon>Planctomycetota</taxon>
        <taxon>Planctomycetia</taxon>
        <taxon>Gemmatales</taxon>
        <taxon>Gemmataceae</taxon>
        <taxon>Fimbriiglobus</taxon>
    </lineage>
</organism>
<dbReference type="SUPFAM" id="SSF51161">
    <property type="entry name" value="Trimeric LpxA-like enzymes"/>
    <property type="match status" value="1"/>
</dbReference>
<gene>
    <name evidence="2" type="ORF">FRUB_01067</name>
</gene>
<dbReference type="Pfam" id="PF00132">
    <property type="entry name" value="Hexapep"/>
    <property type="match status" value="1"/>
</dbReference>